<organism evidence="1 2">
    <name type="scientific">Stephania cephalantha</name>
    <dbReference type="NCBI Taxonomy" id="152367"/>
    <lineage>
        <taxon>Eukaryota</taxon>
        <taxon>Viridiplantae</taxon>
        <taxon>Streptophyta</taxon>
        <taxon>Embryophyta</taxon>
        <taxon>Tracheophyta</taxon>
        <taxon>Spermatophyta</taxon>
        <taxon>Magnoliopsida</taxon>
        <taxon>Ranunculales</taxon>
        <taxon>Menispermaceae</taxon>
        <taxon>Menispermoideae</taxon>
        <taxon>Cissampelideae</taxon>
        <taxon>Stephania</taxon>
    </lineage>
</organism>
<reference evidence="1 2" key="1">
    <citation type="submission" date="2024-01" db="EMBL/GenBank/DDBJ databases">
        <title>Genome assemblies of Stephania.</title>
        <authorList>
            <person name="Yang L."/>
        </authorList>
    </citation>
    <scope>NUCLEOTIDE SEQUENCE [LARGE SCALE GENOMIC DNA]</scope>
    <source>
        <strain evidence="1">JXDWG</strain>
        <tissue evidence="1">Leaf</tissue>
    </source>
</reference>
<keyword evidence="2" id="KW-1185">Reference proteome</keyword>
<evidence type="ECO:0000313" key="2">
    <source>
        <dbReference type="Proteomes" id="UP001419268"/>
    </source>
</evidence>
<dbReference type="AlphaFoldDB" id="A0AAP0J0I8"/>
<gene>
    <name evidence="1" type="ORF">Scep_014035</name>
</gene>
<evidence type="ECO:0000313" key="1">
    <source>
        <dbReference type="EMBL" id="KAK9125189.1"/>
    </source>
</evidence>
<name>A0AAP0J0I8_9MAGN</name>
<dbReference type="Proteomes" id="UP001419268">
    <property type="component" value="Unassembled WGS sequence"/>
</dbReference>
<comment type="caution">
    <text evidence="1">The sequence shown here is derived from an EMBL/GenBank/DDBJ whole genome shotgun (WGS) entry which is preliminary data.</text>
</comment>
<dbReference type="EMBL" id="JBBNAG010000006">
    <property type="protein sequence ID" value="KAK9125189.1"/>
    <property type="molecule type" value="Genomic_DNA"/>
</dbReference>
<proteinExistence type="predicted"/>
<accession>A0AAP0J0I8</accession>
<sequence length="64" mass="7379">MESIVSKTPKEVHRSFIHPELSRIHHVEMCSHACKVYHSATDLVVDESGLSHQDSYNNNYTHFV</sequence>
<protein>
    <submittedName>
        <fullName evidence="1">Uncharacterized protein</fullName>
    </submittedName>
</protein>